<dbReference type="InterPro" id="IPR011010">
    <property type="entry name" value="DNA_brk_join_enz"/>
</dbReference>
<accession>A0A9P1D999</accession>
<evidence type="ECO:0000313" key="4">
    <source>
        <dbReference type="Proteomes" id="UP001152797"/>
    </source>
</evidence>
<keyword evidence="4" id="KW-1185">Reference proteome</keyword>
<dbReference type="Proteomes" id="UP001152797">
    <property type="component" value="Unassembled WGS sequence"/>
</dbReference>
<comment type="caution">
    <text evidence="2">The sequence shown here is derived from an EMBL/GenBank/DDBJ whole genome shotgun (WGS) entry which is preliminary data.</text>
</comment>
<dbReference type="SUPFAM" id="SSF56349">
    <property type="entry name" value="DNA breaking-rejoining enzymes"/>
    <property type="match status" value="1"/>
</dbReference>
<reference evidence="3 4" key="2">
    <citation type="submission" date="2024-05" db="EMBL/GenBank/DDBJ databases">
        <authorList>
            <person name="Chen Y."/>
            <person name="Shah S."/>
            <person name="Dougan E. K."/>
            <person name="Thang M."/>
            <person name="Chan C."/>
        </authorList>
    </citation>
    <scope>NUCLEOTIDE SEQUENCE [LARGE SCALE GENOMIC DNA]</scope>
</reference>
<sequence>MTYSYLISFVEAINFGTYVLGLPVKDASQNLISKFVQGVLDQRALTRPRRKQARPLTVAEVAFLEELLRDTGVDALDRYAAGVFLFAVFGRCRWSDLRRVSHYVLDINTAGTKTIGYLEFSTFSHKTAAQVARHGLPLPLVAPIWGLTNPCWALEWVKVAKEIGIDFNETFEGPVLPAPDKCGELCARSVTAAEATKWLTELLKQNNSELDHVTSHSLKCTTLSWLAKAGTEPHYRLLLGHHSTQKGSLETYSRDVLSAPLRALDDVLRQIRMCALHPDLTRSGHVQEPSQPDCAEEQREQDEDSSSSSSDGDSSSSDSDSSSEDRPSATSWRLVASDDPNVQRSKWGSGIMHQHVLSKIVHLQHENDATTFKCGMRATKDHKVVKATPFLESRKCKRCTKVIEASSLIHSTAALRDRAAKAGLSSEETQAIVDSNVLSIAQMAFAVTPPGTSPNEQQGYKTVGVHRSPDEFVQAAIEAGHPGIETDQLPKPMQEAVNFGAGSTTEALAQHRKEELICLIKEILSTLVLTRAEGLVLDSKGKCLEFFSEEASCDLISKIKRADQETVIFELEGLAIAVALRVFAKHIKGRRVVVFTDNKSAQSCLIKCKSDNHHMNLMIRYICSVEERLGLMTWVERVPSQSNPADELSRRLTASYRGISTTKVDLLKVWKDCLSESETSSSQS</sequence>
<evidence type="ECO:0000313" key="2">
    <source>
        <dbReference type="EMBL" id="CAI4006549.1"/>
    </source>
</evidence>
<name>A0A9P1D999_9DINO</name>
<dbReference type="EMBL" id="CAMXCT010003850">
    <property type="protein sequence ID" value="CAI4006549.1"/>
    <property type="molecule type" value="Genomic_DNA"/>
</dbReference>
<gene>
    <name evidence="2" type="ORF">C1SCF055_LOCUS32181</name>
</gene>
<dbReference type="AlphaFoldDB" id="A0A9P1D999"/>
<dbReference type="EMBL" id="CAMXCT020003850">
    <property type="protein sequence ID" value="CAL1159924.1"/>
    <property type="molecule type" value="Genomic_DNA"/>
</dbReference>
<organism evidence="2">
    <name type="scientific">Cladocopium goreaui</name>
    <dbReference type="NCBI Taxonomy" id="2562237"/>
    <lineage>
        <taxon>Eukaryota</taxon>
        <taxon>Sar</taxon>
        <taxon>Alveolata</taxon>
        <taxon>Dinophyceae</taxon>
        <taxon>Suessiales</taxon>
        <taxon>Symbiodiniaceae</taxon>
        <taxon>Cladocopium</taxon>
    </lineage>
</organism>
<feature type="compositionally biased region" description="Low complexity" evidence="1">
    <location>
        <begin position="306"/>
        <end position="320"/>
    </location>
</feature>
<proteinExistence type="predicted"/>
<evidence type="ECO:0000256" key="1">
    <source>
        <dbReference type="SAM" id="MobiDB-lite"/>
    </source>
</evidence>
<dbReference type="OrthoDB" id="416053at2759"/>
<evidence type="ECO:0000313" key="3">
    <source>
        <dbReference type="EMBL" id="CAL4793861.1"/>
    </source>
</evidence>
<feature type="region of interest" description="Disordered" evidence="1">
    <location>
        <begin position="282"/>
        <end position="337"/>
    </location>
</feature>
<dbReference type="EMBL" id="CAMXCT030003850">
    <property type="protein sequence ID" value="CAL4793861.1"/>
    <property type="molecule type" value="Genomic_DNA"/>
</dbReference>
<protein>
    <submittedName>
        <fullName evidence="3">Tyr recombinase domain-containing protein</fullName>
    </submittedName>
</protein>
<dbReference type="GO" id="GO:0003677">
    <property type="term" value="F:DNA binding"/>
    <property type="evidence" value="ECO:0007669"/>
    <property type="project" value="InterPro"/>
</dbReference>
<reference evidence="2" key="1">
    <citation type="submission" date="2022-10" db="EMBL/GenBank/DDBJ databases">
        <authorList>
            <person name="Chen Y."/>
            <person name="Dougan E. K."/>
            <person name="Chan C."/>
            <person name="Rhodes N."/>
            <person name="Thang M."/>
        </authorList>
    </citation>
    <scope>NUCLEOTIDE SEQUENCE</scope>
</reference>